<organism evidence="2 3">
    <name type="scientific">Sitophilus oryzae</name>
    <name type="common">Rice weevil</name>
    <name type="synonym">Curculio oryzae</name>
    <dbReference type="NCBI Taxonomy" id="7048"/>
    <lineage>
        <taxon>Eukaryota</taxon>
        <taxon>Metazoa</taxon>
        <taxon>Ecdysozoa</taxon>
        <taxon>Arthropoda</taxon>
        <taxon>Hexapoda</taxon>
        <taxon>Insecta</taxon>
        <taxon>Pterygota</taxon>
        <taxon>Neoptera</taxon>
        <taxon>Endopterygota</taxon>
        <taxon>Coleoptera</taxon>
        <taxon>Polyphaga</taxon>
        <taxon>Cucujiformia</taxon>
        <taxon>Curculionidae</taxon>
        <taxon>Dryophthorinae</taxon>
        <taxon>Sitophilus</taxon>
    </lineage>
</organism>
<evidence type="ECO:0000313" key="3">
    <source>
        <dbReference type="RefSeq" id="XP_030765140.1"/>
    </source>
</evidence>
<dbReference type="OrthoDB" id="8195466at2759"/>
<dbReference type="RefSeq" id="XP_030765140.1">
    <property type="nucleotide sequence ID" value="XM_030909280.1"/>
</dbReference>
<proteinExistence type="predicted"/>
<feature type="signal peptide" evidence="1">
    <location>
        <begin position="1"/>
        <end position="18"/>
    </location>
</feature>
<feature type="chain" id="PRO_5027074832" evidence="1">
    <location>
        <begin position="19"/>
        <end position="103"/>
    </location>
</feature>
<protein>
    <submittedName>
        <fullName evidence="3">Uncharacterized protein LOC115889315</fullName>
    </submittedName>
</protein>
<keyword evidence="1" id="KW-0732">Signal</keyword>
<dbReference type="InParanoid" id="A0A6J2YQS2"/>
<accession>A0A6J2YQS2</accession>
<reference evidence="3" key="1">
    <citation type="submission" date="2025-08" db="UniProtKB">
        <authorList>
            <consortium name="RefSeq"/>
        </authorList>
    </citation>
    <scope>IDENTIFICATION</scope>
    <source>
        <tissue evidence="3">Gonads</tissue>
    </source>
</reference>
<evidence type="ECO:0000256" key="1">
    <source>
        <dbReference type="SAM" id="SignalP"/>
    </source>
</evidence>
<dbReference type="AlphaFoldDB" id="A0A6J2YQS2"/>
<sequence length="103" mass="11707">MDIKVFVLLAFLTVTVKGLPTMYKVNENKILEKDLVPVSSTVIPLPIYKVSSTGYNIKPTKEEEINQKPKGPVSLLTVYNKKWLIPQEKKPVVKQITKKDTDH</sequence>
<dbReference type="KEGG" id="soy:115889315"/>
<gene>
    <name evidence="3" type="primary">LOC115889315</name>
</gene>
<dbReference type="Proteomes" id="UP000504635">
    <property type="component" value="Unplaced"/>
</dbReference>
<dbReference type="GeneID" id="115889315"/>
<keyword evidence="2" id="KW-1185">Reference proteome</keyword>
<evidence type="ECO:0000313" key="2">
    <source>
        <dbReference type="Proteomes" id="UP000504635"/>
    </source>
</evidence>
<name>A0A6J2YQS2_SITOR</name>